<proteinExistence type="predicted"/>
<dbReference type="Pfam" id="PF08450">
    <property type="entry name" value="SGL"/>
    <property type="match status" value="1"/>
</dbReference>
<feature type="chain" id="PRO_5039704742" evidence="3">
    <location>
        <begin position="30"/>
        <end position="304"/>
    </location>
</feature>
<dbReference type="InterPro" id="IPR005511">
    <property type="entry name" value="SMP-30"/>
</dbReference>
<dbReference type="PRINTS" id="PR01790">
    <property type="entry name" value="SMP30FAMILY"/>
</dbReference>
<dbReference type="AlphaFoldDB" id="A0A9D8PYB9"/>
<dbReference type="InterPro" id="IPR011042">
    <property type="entry name" value="6-blade_b-propeller_TolB-like"/>
</dbReference>
<dbReference type="EMBL" id="JAFKMG010000262">
    <property type="protein sequence ID" value="MBN8798207.1"/>
    <property type="molecule type" value="Genomic_DNA"/>
</dbReference>
<feature type="domain" description="SMP-30/Gluconolactonase/LRE-like region" evidence="4">
    <location>
        <begin position="56"/>
        <end position="283"/>
    </location>
</feature>
<comment type="cofactor">
    <cofactor evidence="2">
        <name>Zn(2+)</name>
        <dbReference type="ChEBI" id="CHEBI:29105"/>
    </cofactor>
    <text evidence="2">Binds 1 divalent metal cation per subunit.</text>
</comment>
<dbReference type="PANTHER" id="PTHR47572:SF5">
    <property type="entry name" value="BLR2277 PROTEIN"/>
    <property type="match status" value="1"/>
</dbReference>
<organism evidence="5 6">
    <name type="scientific">Stenotrophomonas nitritireducens</name>
    <dbReference type="NCBI Taxonomy" id="83617"/>
    <lineage>
        <taxon>Bacteria</taxon>
        <taxon>Pseudomonadati</taxon>
        <taxon>Pseudomonadota</taxon>
        <taxon>Gammaproteobacteria</taxon>
        <taxon>Lysobacterales</taxon>
        <taxon>Lysobacteraceae</taxon>
        <taxon>Stenotrophomonas</taxon>
    </lineage>
</organism>
<evidence type="ECO:0000256" key="2">
    <source>
        <dbReference type="PIRSR" id="PIRSR605511-2"/>
    </source>
</evidence>
<dbReference type="Proteomes" id="UP000664815">
    <property type="component" value="Unassembled WGS sequence"/>
</dbReference>
<dbReference type="Gene3D" id="2.120.10.30">
    <property type="entry name" value="TolB, C-terminal domain"/>
    <property type="match status" value="1"/>
</dbReference>
<feature type="binding site" evidence="2">
    <location>
        <position position="149"/>
    </location>
    <ligand>
        <name>substrate</name>
    </ligand>
</feature>
<keyword evidence="2" id="KW-0479">Metal-binding</keyword>
<evidence type="ECO:0000256" key="1">
    <source>
        <dbReference type="PIRSR" id="PIRSR605511-1"/>
    </source>
</evidence>
<keyword evidence="3" id="KW-0732">Signal</keyword>
<protein>
    <submittedName>
        <fullName evidence="5">SMP-30/gluconolactonase/LRE family protein</fullName>
    </submittedName>
</protein>
<evidence type="ECO:0000313" key="6">
    <source>
        <dbReference type="Proteomes" id="UP000664815"/>
    </source>
</evidence>
<keyword evidence="2" id="KW-0862">Zinc</keyword>
<dbReference type="SUPFAM" id="SSF63829">
    <property type="entry name" value="Calcium-dependent phosphotriesterase"/>
    <property type="match status" value="1"/>
</dbReference>
<evidence type="ECO:0000259" key="4">
    <source>
        <dbReference type="Pfam" id="PF08450"/>
    </source>
</evidence>
<evidence type="ECO:0000256" key="3">
    <source>
        <dbReference type="SAM" id="SignalP"/>
    </source>
</evidence>
<comment type="caution">
    <text evidence="5">The sequence shown here is derived from an EMBL/GenBank/DDBJ whole genome shotgun (WGS) entry which is preliminary data.</text>
</comment>
<sequence>MESAAIVRHLLLRPAAATLCLALCGNVAATPDFVVRDHVGDGMFTAGIEGPATGPDGALYAVNFGRDGTIGRVDAHGKAGLFVTLPEGSVGNGIRFAADGAMLVADYKGHAVLRVDPATRAVSVFARLEGAHQPNDIALAPDGTLYASDPDWANPDNGQLWRIDRDGSAHRIESGMGTTNGIEVSPDGRRLYVNESVQRNVWVYDRDTAGTLSGKRLLIRFDDHGMDAMRCDADGNLYIARYDAGVVAIVSPDGELLREVPLKGRKPTNVAFGGSDGRQVFVTLQDRGAIETFRADRPGREYGH</sequence>
<feature type="binding site" evidence="2">
    <location>
        <position position="135"/>
    </location>
    <ligand>
        <name>substrate</name>
    </ligand>
</feature>
<gene>
    <name evidence="5" type="ORF">J0H45_02440</name>
</gene>
<dbReference type="PANTHER" id="PTHR47572">
    <property type="entry name" value="LIPOPROTEIN-RELATED"/>
    <property type="match status" value="1"/>
</dbReference>
<dbReference type="InterPro" id="IPR051262">
    <property type="entry name" value="SMP-30/CGR1_Lactonase"/>
</dbReference>
<name>A0A9D8PYB9_9GAMM</name>
<dbReference type="InterPro" id="IPR013658">
    <property type="entry name" value="SGL"/>
</dbReference>
<feature type="binding site" evidence="2">
    <location>
        <position position="227"/>
    </location>
    <ligand>
        <name>a divalent metal cation</name>
        <dbReference type="ChEBI" id="CHEBI:60240"/>
    </ligand>
</feature>
<feature type="active site" description="Proton donor/acceptor" evidence="1">
    <location>
        <position position="227"/>
    </location>
</feature>
<dbReference type="GO" id="GO:0046872">
    <property type="term" value="F:metal ion binding"/>
    <property type="evidence" value="ECO:0007669"/>
    <property type="project" value="UniProtKB-KW"/>
</dbReference>
<evidence type="ECO:0000313" key="5">
    <source>
        <dbReference type="EMBL" id="MBN8798207.1"/>
    </source>
</evidence>
<accession>A0A9D8PYB9</accession>
<feature type="binding site" evidence="2">
    <location>
        <position position="180"/>
    </location>
    <ligand>
        <name>a divalent metal cation</name>
        <dbReference type="ChEBI" id="CHEBI:60240"/>
    </ligand>
</feature>
<feature type="signal peptide" evidence="3">
    <location>
        <begin position="1"/>
        <end position="29"/>
    </location>
</feature>
<reference evidence="5" key="1">
    <citation type="submission" date="2021-02" db="EMBL/GenBank/DDBJ databases">
        <title>Thiocyanate and organic carbon inputs drive convergent selection for specific autotrophic Afipia and Thiobacillus strains within complex microbiomes.</title>
        <authorList>
            <person name="Huddy R.J."/>
            <person name="Sachdeva R."/>
            <person name="Kadzinga F."/>
            <person name="Kantor R.S."/>
            <person name="Harrison S.T.L."/>
            <person name="Banfield J.F."/>
        </authorList>
    </citation>
    <scope>NUCLEOTIDE SEQUENCE</scope>
    <source>
        <strain evidence="5">SCN18_10_11_15_R1_P_69_7</strain>
    </source>
</reference>